<protein>
    <submittedName>
        <fullName evidence="1">Uncharacterized protein</fullName>
    </submittedName>
</protein>
<dbReference type="AlphaFoldDB" id="A0A3G4V8H6"/>
<evidence type="ECO:0000313" key="2">
    <source>
        <dbReference type="Proteomes" id="UP000279760"/>
    </source>
</evidence>
<reference evidence="1 2" key="1">
    <citation type="submission" date="2018-11" db="EMBL/GenBank/DDBJ databases">
        <title>Complete Genome Sequence of Vbrio mediterranei 117-T6: a Potential Pathogen Bacteria Isolated from the Conchocelis of Pyropia.</title>
        <authorList>
            <person name="Liu Q."/>
        </authorList>
    </citation>
    <scope>NUCLEOTIDE SEQUENCE [LARGE SCALE GENOMIC DNA]</scope>
    <source>
        <strain evidence="1 2">117-T6</strain>
    </source>
</reference>
<accession>A0A3G4V8H6</accession>
<dbReference type="EMBL" id="CP033577">
    <property type="protein sequence ID" value="AYV21093.1"/>
    <property type="molecule type" value="Genomic_DNA"/>
</dbReference>
<dbReference type="Proteomes" id="UP000279760">
    <property type="component" value="Chromosome 1"/>
</dbReference>
<proteinExistence type="predicted"/>
<evidence type="ECO:0000313" key="1">
    <source>
        <dbReference type="EMBL" id="AYV21093.1"/>
    </source>
</evidence>
<sequence>MNKKAYYRTLITLKRELESGSYGSLFDTVDIFNQVYNDIRNLSFETFDGASNSSTVQQYRQGIVNSVKDAISKDQSSTNTRQLFRCYMDLEYLVEKSHTESRPHLSEQLSSFLHCVDEFLHAHESYRVRYKMELAYRLSFASIRVTRAYDDLQRSLNTILEGYLSPPLGEDSQQLELYLSNVPSLKQFGNKLVALDEMYTELGNLFNISLSDHPIVIEHIEDGSLLARISGNQLIVGVLTAVIGAGSSYYINNYPANKDIVEMKEKVETLDMMFELSKKLEQEGYNVDEMQDNISRTLKKLASSSDVLLSDQPSIEVNDNIYQMDEHNGTKLLEQSKRKLLENKGFNQET</sequence>
<gene>
    <name evidence="1" type="ORF">ECB94_07205</name>
</gene>
<dbReference type="RefSeq" id="WP_124940307.1">
    <property type="nucleotide sequence ID" value="NZ_CP033577.1"/>
</dbReference>
<name>A0A3G4V8H6_9VIBR</name>
<organism evidence="1 2">
    <name type="scientific">Vibrio mediterranei</name>
    <dbReference type="NCBI Taxonomy" id="689"/>
    <lineage>
        <taxon>Bacteria</taxon>
        <taxon>Pseudomonadati</taxon>
        <taxon>Pseudomonadota</taxon>
        <taxon>Gammaproteobacteria</taxon>
        <taxon>Vibrionales</taxon>
        <taxon>Vibrionaceae</taxon>
        <taxon>Vibrio</taxon>
    </lineage>
</organism>